<keyword evidence="1" id="KW-0472">Membrane</keyword>
<gene>
    <name evidence="2" type="ORF">SAMN04488102_10775</name>
</gene>
<keyword evidence="3" id="KW-1185">Reference proteome</keyword>
<dbReference type="Proteomes" id="UP000199612">
    <property type="component" value="Unassembled WGS sequence"/>
</dbReference>
<evidence type="ECO:0000313" key="3">
    <source>
        <dbReference type="Proteomes" id="UP000199612"/>
    </source>
</evidence>
<feature type="transmembrane region" description="Helical" evidence="1">
    <location>
        <begin position="7"/>
        <end position="26"/>
    </location>
</feature>
<keyword evidence="1" id="KW-1133">Transmembrane helix</keyword>
<feature type="transmembrane region" description="Helical" evidence="1">
    <location>
        <begin position="70"/>
        <end position="87"/>
    </location>
</feature>
<organism evidence="2 3">
    <name type="scientific">Alkalibacterium subtropicum</name>
    <dbReference type="NCBI Taxonomy" id="753702"/>
    <lineage>
        <taxon>Bacteria</taxon>
        <taxon>Bacillati</taxon>
        <taxon>Bacillota</taxon>
        <taxon>Bacilli</taxon>
        <taxon>Lactobacillales</taxon>
        <taxon>Carnobacteriaceae</taxon>
        <taxon>Alkalibacterium</taxon>
    </lineage>
</organism>
<feature type="transmembrane region" description="Helical" evidence="1">
    <location>
        <begin position="191"/>
        <end position="209"/>
    </location>
</feature>
<feature type="transmembrane region" description="Helical" evidence="1">
    <location>
        <begin position="137"/>
        <end position="155"/>
    </location>
</feature>
<dbReference type="OrthoDB" id="2111878at2"/>
<feature type="transmembrane region" description="Helical" evidence="1">
    <location>
        <begin position="32"/>
        <end position="49"/>
    </location>
</feature>
<dbReference type="AlphaFoldDB" id="A0A1I1JDC8"/>
<feature type="transmembrane region" description="Helical" evidence="1">
    <location>
        <begin position="162"/>
        <end position="179"/>
    </location>
</feature>
<evidence type="ECO:0000313" key="2">
    <source>
        <dbReference type="EMBL" id="SFC46355.1"/>
    </source>
</evidence>
<reference evidence="3" key="1">
    <citation type="submission" date="2016-10" db="EMBL/GenBank/DDBJ databases">
        <authorList>
            <person name="Varghese N."/>
            <person name="Submissions S."/>
        </authorList>
    </citation>
    <scope>NUCLEOTIDE SEQUENCE [LARGE SCALE GENOMIC DNA]</scope>
    <source>
        <strain evidence="3">DSM 23664</strain>
    </source>
</reference>
<accession>A0A1I1JDC8</accession>
<sequence>MVLASSFLLFVFFAFYILYSMIQGNIGIMNTASLTILGIAALFLAKQLGREWQSVKSDLRQPMQLKQTKNIYTLAALVTGAYVTFFLNHQWGLGGVLASAGVGLAGAYLFKKYAVAIYCGSFVGMACNIVFSNPWSFLLASLLAGVIFILAQDLFKGFGGKLGFMAFCGTVLASVLFRSPLRTLEPLSSDLYMPLLFIIIAAGMATYFLQDKFSFSPVTASALVGLIIAVLSPDPGHILVVAAFCATFAGMVSKERAKNYPEMFFLTLLTAILFIAVASLFDGSGGKLGATAFLATVSGRGLLDTLNWVKTSHIKPQQQSIDK</sequence>
<evidence type="ECO:0000256" key="1">
    <source>
        <dbReference type="SAM" id="Phobius"/>
    </source>
</evidence>
<dbReference type="STRING" id="753702.SAMN04488102_10775"/>
<dbReference type="EMBL" id="FOLT01000007">
    <property type="protein sequence ID" value="SFC46355.1"/>
    <property type="molecule type" value="Genomic_DNA"/>
</dbReference>
<keyword evidence="1" id="KW-0812">Transmembrane</keyword>
<name>A0A1I1JDC8_9LACT</name>
<proteinExistence type="predicted"/>
<dbReference type="RefSeq" id="WP_091530373.1">
    <property type="nucleotide sequence ID" value="NZ_FOLT01000007.1"/>
</dbReference>
<feature type="transmembrane region" description="Helical" evidence="1">
    <location>
        <begin position="93"/>
        <end position="110"/>
    </location>
</feature>
<feature type="transmembrane region" description="Helical" evidence="1">
    <location>
        <begin position="264"/>
        <end position="281"/>
    </location>
</feature>
<protein>
    <submittedName>
        <fullName evidence="2">Uncharacterized protein</fullName>
    </submittedName>
</protein>